<keyword evidence="4" id="KW-0808">Transferase</keyword>
<dbReference type="InterPro" id="IPR044725">
    <property type="entry name" value="CBSX3_CBS_dom"/>
</dbReference>
<keyword evidence="4" id="KW-0418">Kinase</keyword>
<organism evidence="4 5">
    <name type="scientific">Runella rosea</name>
    <dbReference type="NCBI Taxonomy" id="2259595"/>
    <lineage>
        <taxon>Bacteria</taxon>
        <taxon>Pseudomonadati</taxon>
        <taxon>Bacteroidota</taxon>
        <taxon>Cytophagia</taxon>
        <taxon>Cytophagales</taxon>
        <taxon>Spirosomataceae</taxon>
        <taxon>Runella</taxon>
    </lineage>
</organism>
<dbReference type="SMART" id="SM00116">
    <property type="entry name" value="CBS"/>
    <property type="match status" value="2"/>
</dbReference>
<protein>
    <submittedName>
        <fullName evidence="4">Histidine kinase</fullName>
    </submittedName>
</protein>
<evidence type="ECO:0000313" key="5">
    <source>
        <dbReference type="Proteomes" id="UP000251993"/>
    </source>
</evidence>
<dbReference type="PROSITE" id="PS51371">
    <property type="entry name" value="CBS"/>
    <property type="match status" value="2"/>
</dbReference>
<dbReference type="InterPro" id="IPR051257">
    <property type="entry name" value="Diverse_CBS-Domain"/>
</dbReference>
<dbReference type="AlphaFoldDB" id="A0A344TLM4"/>
<dbReference type="SUPFAM" id="SSF54631">
    <property type="entry name" value="CBS-domain pair"/>
    <property type="match status" value="1"/>
</dbReference>
<reference evidence="4 5" key="1">
    <citation type="submission" date="2018-07" db="EMBL/GenBank/DDBJ databases">
        <title>Genome sequencing of Runella.</title>
        <authorList>
            <person name="Baek M.-G."/>
            <person name="Yi H."/>
        </authorList>
    </citation>
    <scope>NUCLEOTIDE SEQUENCE [LARGE SCALE GENOMIC DNA]</scope>
    <source>
        <strain evidence="4 5">HYN0085</strain>
    </source>
</reference>
<dbReference type="InterPro" id="IPR046342">
    <property type="entry name" value="CBS_dom_sf"/>
</dbReference>
<feature type="domain" description="CBS" evidence="3">
    <location>
        <begin position="12"/>
        <end position="68"/>
    </location>
</feature>
<dbReference type="Proteomes" id="UP000251993">
    <property type="component" value="Chromosome"/>
</dbReference>
<dbReference type="Gene3D" id="3.10.580.10">
    <property type="entry name" value="CBS-domain"/>
    <property type="match status" value="1"/>
</dbReference>
<dbReference type="GO" id="GO:0016301">
    <property type="term" value="F:kinase activity"/>
    <property type="evidence" value="ECO:0007669"/>
    <property type="project" value="UniProtKB-KW"/>
</dbReference>
<name>A0A344TLM4_9BACT</name>
<dbReference type="PANTHER" id="PTHR43080">
    <property type="entry name" value="CBS DOMAIN-CONTAINING PROTEIN CBSX3, MITOCHONDRIAL"/>
    <property type="match status" value="1"/>
</dbReference>
<dbReference type="Pfam" id="PF00571">
    <property type="entry name" value="CBS"/>
    <property type="match status" value="2"/>
</dbReference>
<dbReference type="InterPro" id="IPR000644">
    <property type="entry name" value="CBS_dom"/>
</dbReference>
<dbReference type="KEGG" id="run:DR864_18275"/>
<sequence>MKSVKKLLADKSQSYIWSVSPDTTVIEALFLMAEKNIGAVVVLDGEKLVGIFSERDYARKGIVQGRKAKSTPISEVMTSKVFTVTPEMDIRECMKLFSEKKFRHLPVMEEERVIGVLSIGDIVNSIMKEQVDHIQFLEGYITNA</sequence>
<evidence type="ECO:0000256" key="2">
    <source>
        <dbReference type="PROSITE-ProRule" id="PRU00703"/>
    </source>
</evidence>
<accession>A0A344TLM4</accession>
<dbReference type="PANTHER" id="PTHR43080:SF2">
    <property type="entry name" value="CBS DOMAIN-CONTAINING PROTEIN"/>
    <property type="match status" value="1"/>
</dbReference>
<keyword evidence="1 2" id="KW-0129">CBS domain</keyword>
<evidence type="ECO:0000256" key="1">
    <source>
        <dbReference type="ARBA" id="ARBA00023122"/>
    </source>
</evidence>
<gene>
    <name evidence="4" type="ORF">DR864_18275</name>
</gene>
<proteinExistence type="predicted"/>
<dbReference type="RefSeq" id="WP_114068314.1">
    <property type="nucleotide sequence ID" value="NZ_CP030850.1"/>
</dbReference>
<dbReference type="CDD" id="cd04623">
    <property type="entry name" value="CBS_pair_bac_euk"/>
    <property type="match status" value="1"/>
</dbReference>
<feature type="domain" description="CBS" evidence="3">
    <location>
        <begin position="77"/>
        <end position="133"/>
    </location>
</feature>
<keyword evidence="5" id="KW-1185">Reference proteome</keyword>
<evidence type="ECO:0000259" key="3">
    <source>
        <dbReference type="PROSITE" id="PS51371"/>
    </source>
</evidence>
<evidence type="ECO:0000313" key="4">
    <source>
        <dbReference type="EMBL" id="AXE19545.1"/>
    </source>
</evidence>
<dbReference type="EMBL" id="CP030850">
    <property type="protein sequence ID" value="AXE19545.1"/>
    <property type="molecule type" value="Genomic_DNA"/>
</dbReference>
<dbReference type="OrthoDB" id="9802114at2"/>